<dbReference type="RefSeq" id="WP_274579434.1">
    <property type="nucleotide sequence ID" value="NZ_JALNTG010000104.1"/>
</dbReference>
<dbReference type="EMBL" id="JALNTG010000104">
    <property type="protein sequence ID" value="MDD9322337.1"/>
    <property type="molecule type" value="Genomic_DNA"/>
</dbReference>
<sequence>MPAEGRLAPQAKVGVNARRGLSEEDERDIAKPLTTRRGLAYTYLVNASGDTIDLFVLEEDLMLV</sequence>
<comment type="caution">
    <text evidence="1">The sequence shown here is derived from an EMBL/GenBank/DDBJ whole genome shotgun (WGS) entry which is preliminary data.</text>
</comment>
<name>A0AB35K970_9GAMM</name>
<accession>A0AB35K970</accession>
<evidence type="ECO:0000313" key="2">
    <source>
        <dbReference type="Proteomes" id="UP001150055"/>
    </source>
</evidence>
<gene>
    <name evidence="1" type="ORF">M0O54_19900</name>
</gene>
<evidence type="ECO:0000313" key="1">
    <source>
        <dbReference type="EMBL" id="MDD9322337.1"/>
    </source>
</evidence>
<organism evidence="1 2">
    <name type="scientific">Acinetobacter lactucae</name>
    <dbReference type="NCBI Taxonomy" id="1785128"/>
    <lineage>
        <taxon>Bacteria</taxon>
        <taxon>Pseudomonadati</taxon>
        <taxon>Pseudomonadota</taxon>
        <taxon>Gammaproteobacteria</taxon>
        <taxon>Moraxellales</taxon>
        <taxon>Moraxellaceae</taxon>
        <taxon>Acinetobacter</taxon>
        <taxon>Acinetobacter calcoaceticus/baumannii complex</taxon>
    </lineage>
</organism>
<proteinExistence type="predicted"/>
<reference evidence="1" key="1">
    <citation type="submission" date="2022-12" db="EMBL/GenBank/DDBJ databases">
        <title>Acinetobacter lactucae: Emerging opportunistic pathogenic species of genus Acinetobacter isolated from immunocompromised patients in clinical settings of India.</title>
        <authorList>
            <person name="Amar A.K."/>
            <person name="Sawant A.R."/>
            <person name="Meera M."/>
            <person name="Tomar A."/>
            <person name="Sistla S."/>
            <person name="Prashanth K."/>
        </authorList>
    </citation>
    <scope>NUCLEOTIDE SEQUENCE</scope>
    <source>
        <strain evidence="1">PKAL1828C</strain>
    </source>
</reference>
<dbReference type="Proteomes" id="UP001150055">
    <property type="component" value="Unassembled WGS sequence"/>
</dbReference>
<feature type="non-terminal residue" evidence="1">
    <location>
        <position position="64"/>
    </location>
</feature>
<protein>
    <submittedName>
        <fullName evidence="1">Uncharacterized protein</fullName>
    </submittedName>
</protein>
<dbReference type="AlphaFoldDB" id="A0AB35K970"/>